<keyword evidence="7 11" id="KW-1133">Transmembrane helix</keyword>
<dbReference type="PROSITE" id="PS50929">
    <property type="entry name" value="ABC_TM1F"/>
    <property type="match status" value="2"/>
</dbReference>
<dbReference type="InterPro" id="IPR036640">
    <property type="entry name" value="ABC1_TM_sf"/>
</dbReference>
<sequence>MVAFCRSSDAWLNGSCSANTIFSAYLPAALVLVYLVLLLIPARWRTKWHRGAIASALEPFVTPEEAFEIAEGERKKSKEAFVYSLQDGNEEEQDAASTAKKASAALKGKGRVLSNGIDGINGASSSSAGSEATENSPLLGTDHIESKSTSKARHTHATLLLCLISALQAGAWCFVLVFDAARDGLVWASALILLTWVYAFSRIALRPQRTPPYDLFVLFWLHITGAVATLYGLWSDIESGRASAYNLRLALWLESVNLAALIAAQVVIFSMPLAVDVHEESASKEDCCSLWSWTTLSWMNPLINATMSSAFSKSDLWIIPMTSRAAVLYCKFSELRHSTLLRRLYSANSADIWKDGSLTIASTFVEYGQPLLLQQILKTIQLLSEGRADISRQKAYLYSLLLLVNTLAGSQLEVNHLYIGRRTIARVKAELVTAIYAKALRRKDSSGLIQAGTTASTGTGTKDTSTSKTGQAPKQDANNAGSADTGKIVSIMAVDAPRVADSYPAFYELLAAPVKLVASCFFLYRLLGWSAIVGCISAVVFAYLQKRLMQLYIANLRKNNTARDQRMSSLNELIGNLKVIRLHGWAPHWTQRVLQQRVYELSTVRYIKVMQAVMQATFELVPILVSVLTFGCYVLVEEKTLDAPTAFTALALFNILGEPISYVPVLLTRLADISTSVQRIEEFLAEEDVPESIQSALIHPSQPFDDRIGCEDATFRWRLTAKKEDAPSSEQKSKSMFSRLRSPFSKAKATTATASKDQAEDEQTIQPFELVDLTVSCPVGKLTLICGSTGSGKSSLLSAILGEMDLVAGKVYLPKQPHWVDPVNGLSGRVAYCSQTPWLRSQSIKDNILFGSAFQKERYEEVIESCALKPDLKILIDGDETEIGEKGTTLSGGQKARVALARALYSDAKTVFLDDVLSAVDAHTASHLVEKVLRGRLLHNRTVLLVSHHVTLVMPTAAWVIRLQHGRIAAQGTPAEIRASGEVGDLVEEAERKEEVAAEIAAAEDATPAAVEKVDVGAAPAPAVPGKPKQLITEEVRARGAVRWAVYKTFIKSFGVFLAACVVLVAFATKGASVGSSIWLAEWTSRYNTTIHDQKTKKTQDLPHSSLSRLNEVQSLQSIRAAASLPSPDDNVWPYLLIYACILLSTVILKTFGNLLGVFGQLRACKILFDEMLWSVVRAPARWIDTTPLGRILNRFSKDIQVLDASLTYNIRLFFMTSVNIFGTLLVITCAIPPFIVPAMFILGAHYWIARGYISAGRELRRLISTLRSPIFSAFGEILQGISVIRAFGAEQSYLTMLCNRVDVASSAEFYRWMSNRWLLLRFTNLGGLTVFATSVLSISGGIPVGWTGVATAQALLLTQYIHSLCQYTTSMEQDLSSVERITEYLAPHLPSETARTEETRSVPAYWPSNTQGISVEGLEFKYAPELDPVLHKISFDVKPGERIAVVGRTGSGKSTLALALLRFNEFAAGSVFIDGIDISTIDLDDLRSRITLIPQDPVMFKGTVRENLDPLGQHDDATLIATLQRCQLKVSAAPTPGESTIVSRATSIKDVIVDAAASAKAGSVEESGSDGATLSPEAAQITLDSGATLSQGQRQLLAMARSILRESRVCIMDESTASLDFETDRQIQTMIRQEFEGSILITIAHRLSTVIDYDRVLVMENGHIKEYDTPYNLLQNKDGVFYSMVDKSGDADDLRVAAAEAQRAQKHAKSM</sequence>
<dbReference type="PROSITE" id="PS50893">
    <property type="entry name" value="ABC_TRANSPORTER_2"/>
    <property type="match status" value="2"/>
</dbReference>
<dbReference type="InterPro" id="IPR017871">
    <property type="entry name" value="ABC_transporter-like_CS"/>
</dbReference>
<dbReference type="FunFam" id="3.40.50.300:FF:000825">
    <property type="entry name" value="ABC bile acid transporter"/>
    <property type="match status" value="1"/>
</dbReference>
<keyword evidence="4" id="KW-0677">Repeat</keyword>
<keyword evidence="15" id="KW-1185">Reference proteome</keyword>
<dbReference type="GO" id="GO:0016020">
    <property type="term" value="C:membrane"/>
    <property type="evidence" value="ECO:0007669"/>
    <property type="project" value="UniProtKB-SubCell"/>
</dbReference>
<evidence type="ECO:0000256" key="8">
    <source>
        <dbReference type="ARBA" id="ARBA00023136"/>
    </source>
</evidence>
<feature type="transmembrane region" description="Helical" evidence="11">
    <location>
        <begin position="648"/>
        <end position="667"/>
    </location>
</feature>
<comment type="subcellular location">
    <subcellularLocation>
        <location evidence="1">Membrane</location>
        <topology evidence="1">Multi-pass membrane protein</topology>
    </subcellularLocation>
</comment>
<dbReference type="PANTHER" id="PTHR24223:SF415">
    <property type="entry name" value="FI20190P1"/>
    <property type="match status" value="1"/>
</dbReference>
<feature type="transmembrane region" description="Helical" evidence="11">
    <location>
        <begin position="522"/>
        <end position="544"/>
    </location>
</feature>
<dbReference type="Pfam" id="PF00005">
    <property type="entry name" value="ABC_tran"/>
    <property type="match status" value="2"/>
</dbReference>
<reference evidence="14" key="1">
    <citation type="journal article" date="2023" name="PhytoFront">
        <title>Draft Genome Resources of Seven Strains of Tilletia horrida, Causal Agent of Kernel Smut of Rice.</title>
        <authorList>
            <person name="Khanal S."/>
            <person name="Antony Babu S."/>
            <person name="Zhou X.G."/>
        </authorList>
    </citation>
    <scope>NUCLEOTIDE SEQUENCE</scope>
    <source>
        <strain evidence="14">TX6</strain>
    </source>
</reference>
<evidence type="ECO:0000256" key="2">
    <source>
        <dbReference type="ARBA" id="ARBA00022448"/>
    </source>
</evidence>
<dbReference type="PANTHER" id="PTHR24223">
    <property type="entry name" value="ATP-BINDING CASSETTE SUB-FAMILY C"/>
    <property type="match status" value="1"/>
</dbReference>
<proteinExistence type="predicted"/>
<keyword evidence="8 11" id="KW-0472">Membrane</keyword>
<feature type="region of interest" description="Disordered" evidence="10">
    <location>
        <begin position="451"/>
        <end position="482"/>
    </location>
</feature>
<feature type="transmembrane region" description="Helical" evidence="11">
    <location>
        <begin position="20"/>
        <end position="40"/>
    </location>
</feature>
<protein>
    <submittedName>
        <fullName evidence="14">Uncharacterized protein</fullName>
    </submittedName>
</protein>
<feature type="transmembrane region" description="Helical" evidence="11">
    <location>
        <begin position="157"/>
        <end position="178"/>
    </location>
</feature>
<evidence type="ECO:0000256" key="10">
    <source>
        <dbReference type="SAM" id="MobiDB-lite"/>
    </source>
</evidence>
<dbReference type="CDD" id="cd18596">
    <property type="entry name" value="ABC_6TM_VMR1_D1_like"/>
    <property type="match status" value="1"/>
</dbReference>
<feature type="domain" description="ABC transporter" evidence="12">
    <location>
        <begin position="753"/>
        <end position="990"/>
    </location>
</feature>
<organism evidence="14 15">
    <name type="scientific">Tilletia horrida</name>
    <dbReference type="NCBI Taxonomy" id="155126"/>
    <lineage>
        <taxon>Eukaryota</taxon>
        <taxon>Fungi</taxon>
        <taxon>Dikarya</taxon>
        <taxon>Basidiomycota</taxon>
        <taxon>Ustilaginomycotina</taxon>
        <taxon>Exobasidiomycetes</taxon>
        <taxon>Tilletiales</taxon>
        <taxon>Tilletiaceae</taxon>
        <taxon>Tilletia</taxon>
    </lineage>
</organism>
<feature type="transmembrane region" description="Helical" evidence="11">
    <location>
        <begin position="184"/>
        <end position="201"/>
    </location>
</feature>
<dbReference type="InterPro" id="IPR027417">
    <property type="entry name" value="P-loop_NTPase"/>
</dbReference>
<dbReference type="SUPFAM" id="SSF52540">
    <property type="entry name" value="P-loop containing nucleoside triphosphate hydrolases"/>
    <property type="match status" value="2"/>
</dbReference>
<dbReference type="GO" id="GO:0005524">
    <property type="term" value="F:ATP binding"/>
    <property type="evidence" value="ECO:0007669"/>
    <property type="project" value="UniProtKB-KW"/>
</dbReference>
<feature type="domain" description="ABC transmembrane type-1" evidence="13">
    <location>
        <begin position="358"/>
        <end position="672"/>
    </location>
</feature>
<keyword evidence="6" id="KW-0067">ATP-binding</keyword>
<comment type="caution">
    <text evidence="14">The sequence shown here is derived from an EMBL/GenBank/DDBJ whole genome shotgun (WGS) entry which is preliminary data.</text>
</comment>
<keyword evidence="3 11" id="KW-0812">Transmembrane</keyword>
<gene>
    <name evidence="14" type="ORF">OC846_000385</name>
</gene>
<dbReference type="SMART" id="SM00382">
    <property type="entry name" value="AAA"/>
    <property type="match status" value="2"/>
</dbReference>
<dbReference type="CDD" id="cd03244">
    <property type="entry name" value="ABCC_MRP_domain2"/>
    <property type="match status" value="1"/>
</dbReference>
<keyword evidence="9" id="KW-0325">Glycoprotein</keyword>
<dbReference type="CDD" id="cd18604">
    <property type="entry name" value="ABC_6TM_VMR1_D2_like"/>
    <property type="match status" value="1"/>
</dbReference>
<dbReference type="Gene3D" id="1.20.1560.10">
    <property type="entry name" value="ABC transporter type 1, transmembrane domain"/>
    <property type="match status" value="2"/>
</dbReference>
<dbReference type="EMBL" id="JAPDMZ010000004">
    <property type="protein sequence ID" value="KAK0557597.1"/>
    <property type="molecule type" value="Genomic_DNA"/>
</dbReference>
<evidence type="ECO:0000256" key="11">
    <source>
        <dbReference type="SAM" id="Phobius"/>
    </source>
</evidence>
<keyword evidence="5" id="KW-0547">Nucleotide-binding</keyword>
<feature type="transmembrane region" description="Helical" evidence="11">
    <location>
        <begin position="1049"/>
        <end position="1069"/>
    </location>
</feature>
<dbReference type="SUPFAM" id="SSF90123">
    <property type="entry name" value="ABC transporter transmembrane region"/>
    <property type="match status" value="2"/>
</dbReference>
<evidence type="ECO:0000313" key="14">
    <source>
        <dbReference type="EMBL" id="KAK0557597.1"/>
    </source>
</evidence>
<dbReference type="GO" id="GO:0140359">
    <property type="term" value="F:ABC-type transporter activity"/>
    <property type="evidence" value="ECO:0007669"/>
    <property type="project" value="InterPro"/>
</dbReference>
<feature type="domain" description="ABC transmembrane type-1" evidence="13">
    <location>
        <begin position="1062"/>
        <end position="1374"/>
    </location>
</feature>
<feature type="transmembrane region" description="Helical" evidence="11">
    <location>
        <begin position="1136"/>
        <end position="1159"/>
    </location>
</feature>
<evidence type="ECO:0000256" key="3">
    <source>
        <dbReference type="ARBA" id="ARBA00022692"/>
    </source>
</evidence>
<evidence type="ECO:0000256" key="6">
    <source>
        <dbReference type="ARBA" id="ARBA00022840"/>
    </source>
</evidence>
<dbReference type="InterPro" id="IPR003439">
    <property type="entry name" value="ABC_transporter-like_ATP-bd"/>
</dbReference>
<feature type="transmembrane region" description="Helical" evidence="11">
    <location>
        <begin position="213"/>
        <end position="234"/>
    </location>
</feature>
<evidence type="ECO:0000259" key="13">
    <source>
        <dbReference type="PROSITE" id="PS50929"/>
    </source>
</evidence>
<dbReference type="GO" id="GO:0016887">
    <property type="term" value="F:ATP hydrolysis activity"/>
    <property type="evidence" value="ECO:0007669"/>
    <property type="project" value="InterPro"/>
</dbReference>
<dbReference type="InterPro" id="IPR050173">
    <property type="entry name" value="ABC_transporter_C-like"/>
</dbReference>
<feature type="region of interest" description="Disordered" evidence="10">
    <location>
        <begin position="123"/>
        <end position="145"/>
    </location>
</feature>
<feature type="transmembrane region" description="Helical" evidence="11">
    <location>
        <begin position="616"/>
        <end position="636"/>
    </location>
</feature>
<dbReference type="InterPro" id="IPR011527">
    <property type="entry name" value="ABC1_TM_dom"/>
</dbReference>
<dbReference type="CDD" id="cd03250">
    <property type="entry name" value="ABCC_MRP_domain1"/>
    <property type="match status" value="1"/>
</dbReference>
<dbReference type="Pfam" id="PF00664">
    <property type="entry name" value="ABC_membrane"/>
    <property type="match status" value="2"/>
</dbReference>
<keyword evidence="2" id="KW-0813">Transport</keyword>
<evidence type="ECO:0000256" key="9">
    <source>
        <dbReference type="ARBA" id="ARBA00023180"/>
    </source>
</evidence>
<evidence type="ECO:0000256" key="7">
    <source>
        <dbReference type="ARBA" id="ARBA00022989"/>
    </source>
</evidence>
<accession>A0AAN6GVC6</accession>
<evidence type="ECO:0000256" key="5">
    <source>
        <dbReference type="ARBA" id="ARBA00022741"/>
    </source>
</evidence>
<dbReference type="Gene3D" id="3.40.50.300">
    <property type="entry name" value="P-loop containing nucleotide triphosphate hydrolases"/>
    <property type="match status" value="2"/>
</dbReference>
<dbReference type="InterPro" id="IPR003593">
    <property type="entry name" value="AAA+_ATPase"/>
</dbReference>
<evidence type="ECO:0000313" key="15">
    <source>
        <dbReference type="Proteomes" id="UP001176517"/>
    </source>
</evidence>
<evidence type="ECO:0000256" key="4">
    <source>
        <dbReference type="ARBA" id="ARBA00022737"/>
    </source>
</evidence>
<feature type="compositionally biased region" description="Low complexity" evidence="10">
    <location>
        <begin position="451"/>
        <end position="470"/>
    </location>
</feature>
<dbReference type="Proteomes" id="UP001176517">
    <property type="component" value="Unassembled WGS sequence"/>
</dbReference>
<name>A0AAN6GVC6_9BASI</name>
<dbReference type="PROSITE" id="PS00211">
    <property type="entry name" value="ABC_TRANSPORTER_1"/>
    <property type="match status" value="2"/>
</dbReference>
<evidence type="ECO:0000259" key="12">
    <source>
        <dbReference type="PROSITE" id="PS50893"/>
    </source>
</evidence>
<feature type="domain" description="ABC transporter" evidence="12">
    <location>
        <begin position="1414"/>
        <end position="1687"/>
    </location>
</feature>
<evidence type="ECO:0000256" key="1">
    <source>
        <dbReference type="ARBA" id="ARBA00004141"/>
    </source>
</evidence>